<reference evidence="1" key="1">
    <citation type="journal article" date="2000" name="Virus Res.">
        <title>Sequence analysis and deletion of porcine adenovirus serotype 5 E3 region.</title>
        <authorList>
            <person name="Tuboly T."/>
            <person name="Nagy E."/>
        </authorList>
    </citation>
    <scope>NUCLEOTIDE SEQUENCE</scope>
    <source>
        <strain evidence="1">HNF-70</strain>
    </source>
</reference>
<evidence type="ECO:0000313" key="2">
    <source>
        <dbReference type="EMBL" id="AAK26494.1"/>
    </source>
</evidence>
<dbReference type="Proteomes" id="UP000128218">
    <property type="component" value="Segment"/>
</dbReference>
<keyword evidence="3" id="KW-1185">Reference proteome</keyword>
<dbReference type="EMBL" id="AF289262">
    <property type="protein sequence ID" value="AAK26494.1"/>
    <property type="molecule type" value="Genomic_DNA"/>
</dbReference>
<dbReference type="EMBL" id="AF186622">
    <property type="protein sequence ID" value="AAG10232.1"/>
    <property type="molecule type" value="Genomic_DNA"/>
</dbReference>
<dbReference type="GeneID" id="920909"/>
<dbReference type="KEGG" id="vg:920909"/>
<dbReference type="Pfam" id="PF05248">
    <property type="entry name" value="Adeno_E3A"/>
    <property type="match status" value="1"/>
</dbReference>
<evidence type="ECO:0000313" key="3">
    <source>
        <dbReference type="Proteomes" id="UP000128218"/>
    </source>
</evidence>
<accession>Q9E8G0</accession>
<dbReference type="OrthoDB" id="12473at10239"/>
<reference evidence="2 3" key="2">
    <citation type="journal article" date="2001" name="J. Gen. Virol.">
        <title>The complete nucleotide sequence of porcine adenovirus serotype 5.</title>
        <authorList>
            <person name="Nagy M."/>
            <person name="Nagy E."/>
            <person name="Tuboly T."/>
        </authorList>
    </citation>
    <scope>NUCLEOTIDE SEQUENCE [LARGE SCALE GENOMIC DNA]</scope>
</reference>
<dbReference type="InterPro" id="IPR007912">
    <property type="entry name" value="Adeno_E3A"/>
</dbReference>
<proteinExistence type="predicted"/>
<sequence>MTDRDARLAVTALSSLHQETCKRSHCFTKADLNLAYFCVLPSDLEDDCVPDSLQVGHGLRLELPYCFKSFFIFKGGKKYLCSEHLQNGHLKVSCDCASPGAHLDMFDTLCQLYNNTAPRPDSVSSDSDD</sequence>
<organism evidence="1">
    <name type="scientific">Porcine adenovirus 5</name>
    <dbReference type="NCBI Taxonomy" id="45370"/>
    <lineage>
        <taxon>Viruses</taxon>
        <taxon>Varidnaviria</taxon>
        <taxon>Bamfordvirae</taxon>
        <taxon>Preplasmiviricota</taxon>
        <taxon>Polisuviricotina</taxon>
        <taxon>Pharingeaviricetes</taxon>
        <taxon>Rowavirales</taxon>
        <taxon>Adenoviridae</taxon>
        <taxon>Mastadenovirus</taxon>
        <taxon>Mastadenovirus porcusquintum</taxon>
    </lineage>
</organism>
<name>Q9E8G0_9ADEN</name>
<dbReference type="RefSeq" id="NP_108673.1">
    <property type="nucleotide sequence ID" value="NC_002702.1"/>
</dbReference>
<protein>
    <submittedName>
        <fullName evidence="2">129R protein</fullName>
    </submittedName>
    <submittedName>
        <fullName evidence="1">ORF2</fullName>
    </submittedName>
</protein>
<evidence type="ECO:0000313" key="1">
    <source>
        <dbReference type="EMBL" id="AAG10232.1"/>
    </source>
</evidence>